<proteinExistence type="predicted"/>
<keyword evidence="3" id="KW-0349">Heme</keyword>
<dbReference type="Pfam" id="PF00067">
    <property type="entry name" value="p450"/>
    <property type="match status" value="1"/>
</dbReference>
<dbReference type="EMBL" id="JBFOLK010000012">
    <property type="protein sequence ID" value="KAL2470871.1"/>
    <property type="molecule type" value="Genomic_DNA"/>
</dbReference>
<feature type="binding site" description="axial binding residue" evidence="3">
    <location>
        <position position="127"/>
    </location>
    <ligand>
        <name>heme</name>
        <dbReference type="ChEBI" id="CHEBI:30413"/>
    </ligand>
    <ligandPart>
        <name>Fe</name>
        <dbReference type="ChEBI" id="CHEBI:18248"/>
    </ligandPart>
</feature>
<accession>A0ABD1Q3V4</accession>
<comment type="subcellular location">
    <subcellularLocation>
        <location evidence="1">Membrane</location>
        <topology evidence="1">Single-pass membrane protein</topology>
    </subcellularLocation>
</comment>
<organism evidence="4 5">
    <name type="scientific">Abeliophyllum distichum</name>
    <dbReference type="NCBI Taxonomy" id="126358"/>
    <lineage>
        <taxon>Eukaryota</taxon>
        <taxon>Viridiplantae</taxon>
        <taxon>Streptophyta</taxon>
        <taxon>Embryophyta</taxon>
        <taxon>Tracheophyta</taxon>
        <taxon>Spermatophyta</taxon>
        <taxon>Magnoliopsida</taxon>
        <taxon>eudicotyledons</taxon>
        <taxon>Gunneridae</taxon>
        <taxon>Pentapetalae</taxon>
        <taxon>asterids</taxon>
        <taxon>lamiids</taxon>
        <taxon>Lamiales</taxon>
        <taxon>Oleaceae</taxon>
        <taxon>Forsythieae</taxon>
        <taxon>Abeliophyllum</taxon>
    </lineage>
</organism>
<dbReference type="PRINTS" id="PR00463">
    <property type="entry name" value="EP450I"/>
</dbReference>
<dbReference type="PRINTS" id="PR00385">
    <property type="entry name" value="P450"/>
</dbReference>
<keyword evidence="2" id="KW-0560">Oxidoreductase</keyword>
<evidence type="ECO:0000313" key="5">
    <source>
        <dbReference type="Proteomes" id="UP001604336"/>
    </source>
</evidence>
<evidence type="ECO:0000256" key="3">
    <source>
        <dbReference type="PIRSR" id="PIRSR602401-1"/>
    </source>
</evidence>
<dbReference type="GO" id="GO:0016020">
    <property type="term" value="C:membrane"/>
    <property type="evidence" value="ECO:0007669"/>
    <property type="project" value="UniProtKB-SubCell"/>
</dbReference>
<comment type="cofactor">
    <cofactor evidence="3">
        <name>heme</name>
        <dbReference type="ChEBI" id="CHEBI:30413"/>
    </cofactor>
</comment>
<dbReference type="InterPro" id="IPR002401">
    <property type="entry name" value="Cyt_P450_E_grp-I"/>
</dbReference>
<dbReference type="Gene3D" id="1.10.630.10">
    <property type="entry name" value="Cytochrome P450"/>
    <property type="match status" value="1"/>
</dbReference>
<keyword evidence="3" id="KW-0479">Metal-binding</keyword>
<keyword evidence="3" id="KW-0408">Iron</keyword>
<dbReference type="PANTHER" id="PTHR47949:SF4">
    <property type="entry name" value="TYROSINE N-MONOOXYGENASE"/>
    <property type="match status" value="1"/>
</dbReference>
<dbReference type="InterPro" id="IPR001128">
    <property type="entry name" value="Cyt_P450"/>
</dbReference>
<evidence type="ECO:0000313" key="4">
    <source>
        <dbReference type="EMBL" id="KAL2470871.1"/>
    </source>
</evidence>
<sequence length="160" mass="18394">MINQPEILKRASKELDSVVGRDRLVQESDLTYLTYVKACAKEVFRIHPIAPFNIPHVSMEDATVGDYFIPKGSHVLLSRPGLGRNPRIWEELLKFKPKRHLKDDGWDVVLTDSNLRMLSFSMGRRGCERVLLSSTMTTMLFARLIHRFTWNAPPVCQILT</sequence>
<dbReference type="PANTHER" id="PTHR47949">
    <property type="entry name" value="CYTOCHROME P450 703A2-RELATED-RELATED"/>
    <property type="match status" value="1"/>
</dbReference>
<gene>
    <name evidence="4" type="ORF">Adt_39007</name>
</gene>
<dbReference type="SUPFAM" id="SSF48264">
    <property type="entry name" value="Cytochrome P450"/>
    <property type="match status" value="1"/>
</dbReference>
<protein>
    <submittedName>
        <fullName evidence="4">Tryptophan N-monooxygenase 1</fullName>
    </submittedName>
</protein>
<name>A0ABD1Q3V4_9LAMI</name>
<comment type="caution">
    <text evidence="4">The sequence shown here is derived from an EMBL/GenBank/DDBJ whole genome shotgun (WGS) entry which is preliminary data.</text>
</comment>
<dbReference type="GO" id="GO:0016491">
    <property type="term" value="F:oxidoreductase activity"/>
    <property type="evidence" value="ECO:0007669"/>
    <property type="project" value="UniProtKB-KW"/>
</dbReference>
<dbReference type="Proteomes" id="UP001604336">
    <property type="component" value="Unassembled WGS sequence"/>
</dbReference>
<dbReference type="InterPro" id="IPR036396">
    <property type="entry name" value="Cyt_P450_sf"/>
</dbReference>
<dbReference type="InterPro" id="IPR051382">
    <property type="entry name" value="CYP450_AA/FA_Hydroxylases"/>
</dbReference>
<dbReference type="AlphaFoldDB" id="A0ABD1Q3V4"/>
<evidence type="ECO:0000256" key="2">
    <source>
        <dbReference type="ARBA" id="ARBA00023002"/>
    </source>
</evidence>
<reference evidence="5" key="1">
    <citation type="submission" date="2024-07" db="EMBL/GenBank/DDBJ databases">
        <title>Two chromosome-level genome assemblies of Korean endemic species Abeliophyllum distichum and Forsythia ovata (Oleaceae).</title>
        <authorList>
            <person name="Jang H."/>
        </authorList>
    </citation>
    <scope>NUCLEOTIDE SEQUENCE [LARGE SCALE GENOMIC DNA]</scope>
</reference>
<evidence type="ECO:0000256" key="1">
    <source>
        <dbReference type="ARBA" id="ARBA00004167"/>
    </source>
</evidence>
<keyword evidence="5" id="KW-1185">Reference proteome</keyword>